<gene>
    <name evidence="1" type="ordered locus">Slit_1927</name>
</gene>
<evidence type="ECO:0000313" key="1">
    <source>
        <dbReference type="EMBL" id="ADE12156.1"/>
    </source>
</evidence>
<accession>D5CT70</accession>
<proteinExistence type="predicted"/>
<evidence type="ECO:0000313" key="2">
    <source>
        <dbReference type="Proteomes" id="UP000001625"/>
    </source>
</evidence>
<sequence>MSLDDLAEQAEQRFRDLALATKLPELKPTGNCYNCSEPIAQGVYCNADCRDDHVRREQFNRGRQ</sequence>
<evidence type="ECO:0008006" key="3">
    <source>
        <dbReference type="Google" id="ProtNLM"/>
    </source>
</evidence>
<protein>
    <recommendedName>
        <fullName evidence="3">DUF2116 family Zn-ribbon domain-containing protein</fullName>
    </recommendedName>
</protein>
<reference evidence="1 2" key="1">
    <citation type="submission" date="2010-03" db="EMBL/GenBank/DDBJ databases">
        <title>Complete sequence of Sideroxydans lithotrophicus ES-1.</title>
        <authorList>
            <consortium name="US DOE Joint Genome Institute"/>
            <person name="Lucas S."/>
            <person name="Copeland A."/>
            <person name="Lapidus A."/>
            <person name="Cheng J.-F."/>
            <person name="Bruce D."/>
            <person name="Goodwin L."/>
            <person name="Pitluck S."/>
            <person name="Munk A.C."/>
            <person name="Detter J.C."/>
            <person name="Han C."/>
            <person name="Tapia R."/>
            <person name="Larimer F."/>
            <person name="Land M."/>
            <person name="Hauser L."/>
            <person name="Kyrpides N."/>
            <person name="Ivanova N."/>
            <person name="Emerson D."/>
            <person name="Woyke T."/>
        </authorList>
    </citation>
    <scope>NUCLEOTIDE SEQUENCE [LARGE SCALE GENOMIC DNA]</scope>
    <source>
        <strain evidence="1 2">ES-1</strain>
    </source>
</reference>
<organism evidence="1 2">
    <name type="scientific">Sideroxydans lithotrophicus (strain ES-1)</name>
    <dbReference type="NCBI Taxonomy" id="580332"/>
    <lineage>
        <taxon>Bacteria</taxon>
        <taxon>Pseudomonadati</taxon>
        <taxon>Pseudomonadota</taxon>
        <taxon>Betaproteobacteria</taxon>
        <taxon>Nitrosomonadales</taxon>
        <taxon>Gallionellaceae</taxon>
        <taxon>Sideroxydans</taxon>
    </lineage>
</organism>
<dbReference type="Proteomes" id="UP000001625">
    <property type="component" value="Chromosome"/>
</dbReference>
<dbReference type="OrthoDB" id="8566509at2"/>
<dbReference type="AlphaFoldDB" id="D5CT70"/>
<dbReference type="STRING" id="580332.Slit_1927"/>
<name>D5CT70_SIDLE</name>
<dbReference type="EMBL" id="CP001965">
    <property type="protein sequence ID" value="ADE12156.1"/>
    <property type="molecule type" value="Genomic_DNA"/>
</dbReference>
<dbReference type="HOGENOM" id="CLU_186082_2_0_4"/>
<dbReference type="KEGG" id="slt:Slit_1927"/>
<keyword evidence="2" id="KW-1185">Reference proteome</keyword>
<dbReference type="RefSeq" id="WP_013030054.1">
    <property type="nucleotide sequence ID" value="NC_013959.1"/>
</dbReference>